<evidence type="ECO:0008006" key="3">
    <source>
        <dbReference type="Google" id="ProtNLM"/>
    </source>
</evidence>
<accession>A0ABS8DUS1</accession>
<reference evidence="1 2" key="1">
    <citation type="journal article" date="2021" name="Sci. Rep.">
        <title>Genome analysis of a halophilic bacterium Halomonas malpeensis YU-PRIM-29(T) reveals its exopolysaccharide and pigment producing capabilities.</title>
        <authorList>
            <person name="Athmika"/>
            <person name="Ghate S.D."/>
            <person name="Arun A.B."/>
            <person name="Rao S.S."/>
            <person name="Kumar S.T.A."/>
            <person name="Kandiyil M.K."/>
            <person name="Saptami K."/>
            <person name="Rekha P.D."/>
        </authorList>
    </citation>
    <scope>NUCLEOTIDE SEQUENCE [LARGE SCALE GENOMIC DNA]</scope>
    <source>
        <strain evidence="2">prim 29</strain>
    </source>
</reference>
<dbReference type="RefSeq" id="WP_227390615.1">
    <property type="nucleotide sequence ID" value="NZ_JBHSCJ010000002.1"/>
</dbReference>
<dbReference type="EMBL" id="WHVL01000005">
    <property type="protein sequence ID" value="MCB8889949.1"/>
    <property type="molecule type" value="Genomic_DNA"/>
</dbReference>
<gene>
    <name evidence="1" type="ORF">GEV37_12580</name>
</gene>
<organism evidence="1 2">
    <name type="scientific">Vreelandella malpeensis</name>
    <dbReference type="NCBI Taxonomy" id="1172368"/>
    <lineage>
        <taxon>Bacteria</taxon>
        <taxon>Pseudomonadati</taxon>
        <taxon>Pseudomonadota</taxon>
        <taxon>Gammaproteobacteria</taxon>
        <taxon>Oceanospirillales</taxon>
        <taxon>Halomonadaceae</taxon>
        <taxon>Vreelandella</taxon>
    </lineage>
</organism>
<evidence type="ECO:0000313" key="1">
    <source>
        <dbReference type="EMBL" id="MCB8889949.1"/>
    </source>
</evidence>
<proteinExistence type="predicted"/>
<comment type="caution">
    <text evidence="1">The sequence shown here is derived from an EMBL/GenBank/DDBJ whole genome shotgun (WGS) entry which is preliminary data.</text>
</comment>
<name>A0ABS8DUS1_9GAMM</name>
<dbReference type="Proteomes" id="UP001319882">
    <property type="component" value="Unassembled WGS sequence"/>
</dbReference>
<evidence type="ECO:0000313" key="2">
    <source>
        <dbReference type="Proteomes" id="UP001319882"/>
    </source>
</evidence>
<keyword evidence="2" id="KW-1185">Reference proteome</keyword>
<protein>
    <recommendedName>
        <fullName evidence="3">J domain-containing protein</fullName>
    </recommendedName>
</protein>
<sequence length="218" mass="24073">MSAALQLNTGGAMRDYRNMGIQRLRELARATHPDHDPEATRAFVDRVLDMEAERVTWHMHENEGFQPFSPTATLGQQPGGGTAAAEPLAIAYERGSRVSAAHEFARAWLESARLRPRARLAVLIRAAKLHPMPTQQAAPWAKGYDFIARHLPMYSRMLQMGSLSVMGDIVPAVVETDKQGVKHLVPNKQRADAIFKNGMAVKDAARFARAELLALAQV</sequence>